<accession>A0A6B3QNR6</accession>
<name>A0A6B3QNR6_STRTE</name>
<reference evidence="1" key="1">
    <citation type="journal article" date="2020" name="Microorganisms">
        <title>Isolation, Genomic and Metabolomic Characterization of Streptomyces tendae VITAKN with Quorum Sensing Inhibitory Activity from Southern India.</title>
        <authorList>
            <person name="Ishaque N.M."/>
            <person name="Burgsdorf I."/>
            <person name="Limlingan Malit J.J."/>
            <person name="Saha S."/>
            <person name="Teta R."/>
            <person name="Ewe D."/>
            <person name="Kannabiran K."/>
            <person name="Hrouzek P."/>
            <person name="Steindler L."/>
            <person name="Costantino V."/>
            <person name="Saurav K."/>
        </authorList>
    </citation>
    <scope>NUCLEOTIDE SEQUENCE</scope>
    <source>
        <strain evidence="1">VITAKN</strain>
    </source>
</reference>
<proteinExistence type="predicted"/>
<gene>
    <name evidence="1" type="ORF">GUR47_18030</name>
</gene>
<dbReference type="RefSeq" id="WP_164459008.1">
    <property type="nucleotide sequence ID" value="NZ_JAAIFS010000003.1"/>
</dbReference>
<sequence length="248" mass="26724">MTRTPIEAAAARQVPYAFRYTVPDEFVRLPDPAAVEGWEKALKQLVPDADEEQLASATEQMRAVLPGLSAGGEDTVDLAAMCLGTEDVAGEERLSMGLLAVTVKPSGHHDRLLTAEGIYRAKRHGFFADEHELQELDFDLGKGVQGRQDMLLAVKLPSGPAVMSASLRLLTLPASFVAESGLADAVGEDETVRPTLPVASLQLIVPAPRDYCVYVTISTPSVFLLDSYCGRLAQIGRTFTFDVEKGAH</sequence>
<dbReference type="AlphaFoldDB" id="A0A6B3QNR6"/>
<protein>
    <submittedName>
        <fullName evidence="1">Uncharacterized protein</fullName>
    </submittedName>
</protein>
<comment type="caution">
    <text evidence="1">The sequence shown here is derived from an EMBL/GenBank/DDBJ whole genome shotgun (WGS) entry which is preliminary data.</text>
</comment>
<dbReference type="EMBL" id="JAAIFS010000003">
    <property type="protein sequence ID" value="NEV88557.1"/>
    <property type="molecule type" value="Genomic_DNA"/>
</dbReference>
<organism evidence="1">
    <name type="scientific">Streptomyces tendae</name>
    <dbReference type="NCBI Taxonomy" id="1932"/>
    <lineage>
        <taxon>Bacteria</taxon>
        <taxon>Bacillati</taxon>
        <taxon>Actinomycetota</taxon>
        <taxon>Actinomycetes</taxon>
        <taxon>Kitasatosporales</taxon>
        <taxon>Streptomycetaceae</taxon>
        <taxon>Streptomyces</taxon>
    </lineage>
</organism>
<evidence type="ECO:0000313" key="1">
    <source>
        <dbReference type="EMBL" id="NEV88557.1"/>
    </source>
</evidence>